<proteinExistence type="predicted"/>
<dbReference type="Proteomes" id="UP001060170">
    <property type="component" value="Chromosome 1"/>
</dbReference>
<keyword evidence="2" id="KW-1185">Reference proteome</keyword>
<reference evidence="2" key="2">
    <citation type="journal article" date="2018" name="Mol. Plant Microbe Interact.">
        <title>Genome sequence resources for the wheat stripe rust pathogen (Puccinia striiformis f. sp. tritici) and the barley stripe rust pathogen (Puccinia striiformis f. sp. hordei).</title>
        <authorList>
            <person name="Xia C."/>
            <person name="Wang M."/>
            <person name="Yin C."/>
            <person name="Cornejo O.E."/>
            <person name="Hulbert S.H."/>
            <person name="Chen X."/>
        </authorList>
    </citation>
    <scope>NUCLEOTIDE SEQUENCE [LARGE SCALE GENOMIC DNA]</scope>
    <source>
        <strain evidence="2">93-210</strain>
    </source>
</reference>
<reference evidence="1 2" key="3">
    <citation type="journal article" date="2022" name="Microbiol. Spectr.">
        <title>Folding features and dynamics of 3D genome architecture in plant fungal pathogens.</title>
        <authorList>
            <person name="Xia C."/>
        </authorList>
    </citation>
    <scope>NUCLEOTIDE SEQUENCE [LARGE SCALE GENOMIC DNA]</scope>
    <source>
        <strain evidence="1 2">93-210</strain>
    </source>
</reference>
<evidence type="ECO:0000313" key="1">
    <source>
        <dbReference type="EMBL" id="KAI7963142.1"/>
    </source>
</evidence>
<reference evidence="2" key="1">
    <citation type="journal article" date="2018" name="BMC Genomics">
        <title>Genomic insights into host adaptation between the wheat stripe rust pathogen (Puccinia striiformis f. sp. tritici) and the barley stripe rust pathogen (Puccinia striiformis f. sp. hordei).</title>
        <authorList>
            <person name="Xia C."/>
            <person name="Wang M."/>
            <person name="Yin C."/>
            <person name="Cornejo O.E."/>
            <person name="Hulbert S.H."/>
            <person name="Chen X."/>
        </authorList>
    </citation>
    <scope>NUCLEOTIDE SEQUENCE [LARGE SCALE GENOMIC DNA]</scope>
    <source>
        <strain evidence="2">93-210</strain>
    </source>
</reference>
<comment type="caution">
    <text evidence="1">The sequence shown here is derived from an EMBL/GenBank/DDBJ whole genome shotgun (WGS) entry which is preliminary data.</text>
</comment>
<dbReference type="EMBL" id="CM045865">
    <property type="protein sequence ID" value="KAI7963142.1"/>
    <property type="molecule type" value="Genomic_DNA"/>
</dbReference>
<name>A0ACC0F063_9BASI</name>
<sequence length="1480" mass="166920">MPGSLSTNDRLSARRSRLFNNRNRGARTTTARPRARPTTNTAQRPSNSSALPTVRIVAQEPHLNVESEILRRFGDEIPHYLGSMDDRCVSCGALHWKEERSRNDLNRESALYSTCCRKGLVIPPVRYDEIDYPDFLVPLLLGTDDQSAEFQRRLRSYNNALAFASCGAEVDRSVQGQAGIYTFRVSGGLYHNIGSVFPDGEERAAFAQIYVTGGNDLDEAQLRAEQSQSSLDVHLLLQIQQWITNNNTYARFFRTIGGNTRPEDNAQYVLRNYVRPDLDPRVYNAPRTNEVGMVIENDSPDDIAPRNITLQRIGGGFYHITDDFSGYLPIRYPMFFPNGEQGWIHGWPSGSDRPAATISQCEWYAAMIFDRQDRFSAILNGKTLFQELLVDLYICVERSRLNFFRFNQAQIRAELYRGVQESFRDDLDVEGRRIILPSSFSGSPRNMLQLYQDAMAIVRAFGKPSLFITMTANPRWTEIIVTLFAHLAPADRADLVTRVFRMKLTSLIKDIVKKHRLGKVAAWVYTIEFQKRGLPHAHIMIILEPGSVPRTPSAIDCLVSAEIPDLALEPDLHRIVTTSMLHGPCTESSMCWKDGACSKKFPKPFSPETTMVEDSYPNYRRRDNGRTFTKNGTVYNNGHVVPYNKFLTLKYGCHINVEIPYGIAAMKYLFKYICKGIDRSSLRMTEGDETRKFINGRYISPSEAVYRLLHFPTHERYPAIQRLSIHLPDEQMVYFTDEDGLRRQMETGSADRTTLTEFFRLNKLNAIGWGTPARSLLYHEIPRWFRWAKGKRFKGRKQNSEMIGRLFYASINEGERYFLRLLLLHVLGPTSFEDLRTVDGIIFPNFRAAADQLGLLVSDRHYFQCMSETALWMSGEGLRFLLCMLLLHSPPADPQNLMDSFIDHLSDDLLHRLETTYQMANPTTDDRDALCHYLIAEILAEHGKTMEDVGLYITHSRHPLWDAFANDTVEEVQRIRDHVSAFLTMSNQLNAGQTDIINTVIQMTDDSEPGMLYIDGPGGCGKTFLMNTIIHYLGASEIPVLTVASSGVAGLMLVNGMTAHSRFKIPLDIDSTSQCHWRTHSPMAVLMREAKVIIWDEISMQSRYAVEAVDRAFQDLLNCEEPFGGKMVIFGGDFRQTLPVVPHGTIFDQASVCMISSPLWRSVRTFKLTENLRLINTDEPDSAASNALFYQWLLSIGNGSNQPDFHANVNLAFGDVFKHPSTTAVETKVITQAYGDMDTISRSDDQDAILNYFGGRLILAPLNADVTHLNQICTDKFRGVIWTSVSVDAVINEEDGTESDEAVPAEVLNTVSLPGFPAHKLELKLGIPVILLRNMNMKRGLSNGTRMLIMRMEPKVLICKILSGSCVGQTVPIPKFNLPHKANHVYGVSFSRCQFPISVAFALTINKAQGQSLGNVTVYLPQPVFGHGQLYVALSRVTKIKGLSICMVGDKEAVPETQNVVNLDVIRRCHGIDQRAGLAD</sequence>
<accession>A0ACC0F063</accession>
<gene>
    <name evidence="1" type="ORF">MJO28_001236</name>
</gene>
<organism evidence="1 2">
    <name type="scientific">Puccinia striiformis f. sp. tritici</name>
    <dbReference type="NCBI Taxonomy" id="168172"/>
    <lineage>
        <taxon>Eukaryota</taxon>
        <taxon>Fungi</taxon>
        <taxon>Dikarya</taxon>
        <taxon>Basidiomycota</taxon>
        <taxon>Pucciniomycotina</taxon>
        <taxon>Pucciniomycetes</taxon>
        <taxon>Pucciniales</taxon>
        <taxon>Pucciniaceae</taxon>
        <taxon>Puccinia</taxon>
    </lineage>
</organism>
<protein>
    <submittedName>
        <fullName evidence="1">Uncharacterized protein</fullName>
    </submittedName>
</protein>
<evidence type="ECO:0000313" key="2">
    <source>
        <dbReference type="Proteomes" id="UP001060170"/>
    </source>
</evidence>